<reference evidence="1" key="2">
    <citation type="journal article" date="2015" name="Data Brief">
        <title>Shoot transcriptome of the giant reed, Arundo donax.</title>
        <authorList>
            <person name="Barrero R.A."/>
            <person name="Guerrero F.D."/>
            <person name="Moolhuijzen P."/>
            <person name="Goolsby J.A."/>
            <person name="Tidwell J."/>
            <person name="Bellgard S.E."/>
            <person name="Bellgard M.I."/>
        </authorList>
    </citation>
    <scope>NUCLEOTIDE SEQUENCE</scope>
    <source>
        <tissue evidence="1">Shoot tissue taken approximately 20 cm above the soil surface</tissue>
    </source>
</reference>
<name>A0A0A8ZIZ2_ARUDO</name>
<dbReference type="EMBL" id="GBRH01261200">
    <property type="protein sequence ID" value="JAD36695.1"/>
    <property type="molecule type" value="Transcribed_RNA"/>
</dbReference>
<evidence type="ECO:0000313" key="1">
    <source>
        <dbReference type="EMBL" id="JAD36695.1"/>
    </source>
</evidence>
<accession>A0A0A8ZIZ2</accession>
<sequence>MRNQCRGHRWRRYHQSTW</sequence>
<reference evidence="1" key="1">
    <citation type="submission" date="2014-09" db="EMBL/GenBank/DDBJ databases">
        <authorList>
            <person name="Magalhaes I.L.F."/>
            <person name="Oliveira U."/>
            <person name="Santos F.R."/>
            <person name="Vidigal T.H.D.A."/>
            <person name="Brescovit A.D."/>
            <person name="Santos A.J."/>
        </authorList>
    </citation>
    <scope>NUCLEOTIDE SEQUENCE</scope>
    <source>
        <tissue evidence="1">Shoot tissue taken approximately 20 cm above the soil surface</tissue>
    </source>
</reference>
<organism evidence="1">
    <name type="scientific">Arundo donax</name>
    <name type="common">Giant reed</name>
    <name type="synonym">Donax arundinaceus</name>
    <dbReference type="NCBI Taxonomy" id="35708"/>
    <lineage>
        <taxon>Eukaryota</taxon>
        <taxon>Viridiplantae</taxon>
        <taxon>Streptophyta</taxon>
        <taxon>Embryophyta</taxon>
        <taxon>Tracheophyta</taxon>
        <taxon>Spermatophyta</taxon>
        <taxon>Magnoliopsida</taxon>
        <taxon>Liliopsida</taxon>
        <taxon>Poales</taxon>
        <taxon>Poaceae</taxon>
        <taxon>PACMAD clade</taxon>
        <taxon>Arundinoideae</taxon>
        <taxon>Arundineae</taxon>
        <taxon>Arundo</taxon>
    </lineage>
</organism>
<proteinExistence type="predicted"/>
<dbReference type="AlphaFoldDB" id="A0A0A8ZIZ2"/>
<protein>
    <submittedName>
        <fullName evidence="1">Uncharacterized protein</fullName>
    </submittedName>
</protein>